<evidence type="ECO:0000313" key="1">
    <source>
        <dbReference type="EMBL" id="KAK8840977.1"/>
    </source>
</evidence>
<evidence type="ECO:0000313" key="2">
    <source>
        <dbReference type="Proteomes" id="UP001470230"/>
    </source>
</evidence>
<keyword evidence="2" id="KW-1185">Reference proteome</keyword>
<gene>
    <name evidence="1" type="ORF">M9Y10_027813</name>
</gene>
<name>A0ABR2H5W9_9EUKA</name>
<protein>
    <submittedName>
        <fullName evidence="1">Uncharacterized protein</fullName>
    </submittedName>
</protein>
<sequence length="161" mass="19165">MDENQLITKDADEFLSLNSKRYEVFSKIYDITEETYQDTIQDIQNHKDILFKDHSSSIFFFYNIVHASKFRFKKLELILDICIYFSSEIKKNNTTDIELIMICYFFSNGLNYLFSKNFFSIESITEVSFNSDEIFITFLPEITEYDSESSKNIMKKKKTTN</sequence>
<reference evidence="1 2" key="1">
    <citation type="submission" date="2024-04" db="EMBL/GenBank/DDBJ databases">
        <title>Tritrichomonas musculus Genome.</title>
        <authorList>
            <person name="Alves-Ferreira E."/>
            <person name="Grigg M."/>
            <person name="Lorenzi H."/>
            <person name="Galac M."/>
        </authorList>
    </citation>
    <scope>NUCLEOTIDE SEQUENCE [LARGE SCALE GENOMIC DNA]</scope>
    <source>
        <strain evidence="1 2">EAF2021</strain>
    </source>
</reference>
<proteinExistence type="predicted"/>
<dbReference type="EMBL" id="JAPFFF010000043">
    <property type="protein sequence ID" value="KAK8840977.1"/>
    <property type="molecule type" value="Genomic_DNA"/>
</dbReference>
<comment type="caution">
    <text evidence="1">The sequence shown here is derived from an EMBL/GenBank/DDBJ whole genome shotgun (WGS) entry which is preliminary data.</text>
</comment>
<dbReference type="Proteomes" id="UP001470230">
    <property type="component" value="Unassembled WGS sequence"/>
</dbReference>
<organism evidence="1 2">
    <name type="scientific">Tritrichomonas musculus</name>
    <dbReference type="NCBI Taxonomy" id="1915356"/>
    <lineage>
        <taxon>Eukaryota</taxon>
        <taxon>Metamonada</taxon>
        <taxon>Parabasalia</taxon>
        <taxon>Tritrichomonadida</taxon>
        <taxon>Tritrichomonadidae</taxon>
        <taxon>Tritrichomonas</taxon>
    </lineage>
</organism>
<accession>A0ABR2H5W9</accession>